<dbReference type="Gene3D" id="2.60.120.260">
    <property type="entry name" value="Galactose-binding domain-like"/>
    <property type="match status" value="1"/>
</dbReference>
<dbReference type="Pfam" id="PF02929">
    <property type="entry name" value="Bgal_small_N"/>
    <property type="match status" value="1"/>
</dbReference>
<comment type="catalytic activity">
    <reaction evidence="1">
        <text>Hydrolysis of terminal non-reducing beta-D-galactose residues in beta-D-galactosides.</text>
        <dbReference type="EC" id="3.2.1.23"/>
    </reaction>
</comment>
<dbReference type="Gene3D" id="2.60.40.10">
    <property type="entry name" value="Immunoglobulins"/>
    <property type="match status" value="2"/>
</dbReference>
<dbReference type="InterPro" id="IPR006103">
    <property type="entry name" value="Glyco_hydro_2_cat"/>
</dbReference>
<dbReference type="Pfam" id="PF00703">
    <property type="entry name" value="Glyco_hydro_2"/>
    <property type="match status" value="1"/>
</dbReference>
<dbReference type="InterPro" id="IPR006101">
    <property type="entry name" value="Glyco_hydro_2"/>
</dbReference>
<dbReference type="STRING" id="1141098.A0A1Y2DQG5"/>
<dbReference type="PRINTS" id="PR00132">
    <property type="entry name" value="GLHYDRLASE2"/>
</dbReference>
<dbReference type="SUPFAM" id="SSF49785">
    <property type="entry name" value="Galactose-binding domain-like"/>
    <property type="match status" value="1"/>
</dbReference>
<dbReference type="Pfam" id="PF16353">
    <property type="entry name" value="LacZ_4"/>
    <property type="match status" value="1"/>
</dbReference>
<reference evidence="8 9" key="1">
    <citation type="submission" date="2016-07" db="EMBL/GenBank/DDBJ databases">
        <title>Pervasive Adenine N6-methylation of Active Genes in Fungi.</title>
        <authorList>
            <consortium name="DOE Joint Genome Institute"/>
            <person name="Mondo S.J."/>
            <person name="Dannebaum R.O."/>
            <person name="Kuo R.C."/>
            <person name="Labutti K."/>
            <person name="Haridas S."/>
            <person name="Kuo A."/>
            <person name="Salamov A."/>
            <person name="Ahrendt S.R."/>
            <person name="Lipzen A."/>
            <person name="Sullivan W."/>
            <person name="Andreopoulos W.B."/>
            <person name="Clum A."/>
            <person name="Lindquist E."/>
            <person name="Daum C."/>
            <person name="Ramamoorthy G.K."/>
            <person name="Gryganskyi A."/>
            <person name="Culley D."/>
            <person name="Magnuson J.K."/>
            <person name="James T.Y."/>
            <person name="O'Malley M.A."/>
            <person name="Stajich J.E."/>
            <person name="Spatafora J.W."/>
            <person name="Visel A."/>
            <person name="Grigoriev I.V."/>
        </authorList>
    </citation>
    <scope>NUCLEOTIDE SEQUENCE [LARGE SCALE GENOMIC DNA]</scope>
    <source>
        <strain evidence="8 9">CBS 129021</strain>
    </source>
</reference>
<name>A0A1Y2DQG5_9PEZI</name>
<dbReference type="InterPro" id="IPR014718">
    <property type="entry name" value="GH-type_carb-bd"/>
</dbReference>
<dbReference type="GO" id="GO:0005990">
    <property type="term" value="P:lactose catabolic process"/>
    <property type="evidence" value="ECO:0007669"/>
    <property type="project" value="TreeGrafter"/>
</dbReference>
<dbReference type="SUPFAM" id="SSF49303">
    <property type="entry name" value="beta-Galactosidase/glucuronidase domain"/>
    <property type="match status" value="2"/>
</dbReference>
<dbReference type="InterPro" id="IPR011013">
    <property type="entry name" value="Gal_mutarotase_sf_dom"/>
</dbReference>
<evidence type="ECO:0000256" key="6">
    <source>
        <dbReference type="ARBA" id="ARBA00032230"/>
    </source>
</evidence>
<keyword evidence="4 8" id="KW-0378">Hydrolase</keyword>
<evidence type="ECO:0000313" key="8">
    <source>
        <dbReference type="EMBL" id="ORY61533.1"/>
    </source>
</evidence>
<dbReference type="PANTHER" id="PTHR46323">
    <property type="entry name" value="BETA-GALACTOSIDASE"/>
    <property type="match status" value="1"/>
</dbReference>
<dbReference type="Pfam" id="PF02836">
    <property type="entry name" value="Glyco_hydro_2_C"/>
    <property type="match status" value="1"/>
</dbReference>
<dbReference type="PANTHER" id="PTHR46323:SF2">
    <property type="entry name" value="BETA-GALACTOSIDASE"/>
    <property type="match status" value="1"/>
</dbReference>
<dbReference type="SUPFAM" id="SSF51445">
    <property type="entry name" value="(Trans)glycosidases"/>
    <property type="match status" value="1"/>
</dbReference>
<sequence length="1066" mass="121962">MPAELVIRTNTNLHMDMYVNSPDLEVDTRDTSLCGSSVLLPSASQTHVQPKHLPNWNNLKVIHRNTLTPRSHFFLYNSEKDALAGDVQRSRSLLLSGLWGFHLTNGPFNGPTDFFDPNFDNSKWDLIKVPGMWQLQGHGKGPQYTNVNYPFPVNPPHVPYDENECGRYVTKFAVPENLKDTKQWRLRFEGVDSAFSVYLNGKEIGYSQGSRNPSEFDITDALILDSEENYLAVEVYQWSDGSYIEDQDQWWLSGIFRDVWLHAFPSVHLEDFHVQTILDDDYKDAWLKLHVDLNQAHCTTVKLLDIEGNTVFHVSHTPDKNSFQVQYQVKCPHKWTAETPYLYTLVISVGEVYISHKIGFRRAELVDGVFCVNGNPVKFRGVNRHEHHPESGRAVPYEFLRRDLLLMKYFNINAIRTSHYINDTRLYDLANELGLWVISEADLECHGMGEVGGDPASFASDNPAWKDAYVDRARQMVMRDKNHPCIIMWSLGNESFYGRNHQAMYDEIKSIDDTRLIHYEGDQDAQTVDIFSRMYTSVDDMIKHAEEKDWKKPFVMCEYAHAMGNGPGAIKEYIDAFYKYPRLMGGFVWEWANHGLKTNNADGEVYMAYGGDFGEEVHDFNFVMDGLCFANHSPTPGLLEYSKAIEPVQVLGYERGEVEIINRFDFLDPADHLRCHWEIISDRSQVIGREVHIPEGIRPHTKAKMFIGDLGKFIGDLGIASTAEVWLRIEFSRREGTQWSYPGQLIAASQLQLTPPKSLAFLKTISTLVGPRVHTKGHVLSVMLRSGKIFGFNTLDGTLFSLTHACSPHLNLLSEPPTLDFYRALTDNDRGGRFGKEWTERRLHQTRNHFTRVTTTEEGHVCKIIVESRVAPPVLAWSVDTVTTYTLTSEYCSVHIKAKPRGPLLPDTFARFGLTFGLKGVKVVEWFGRGRGESYCDKKLSQHVNTWGGSVDSLFTDYELPQDCGNRTDVRWVELRDRWGATEKGRLLRARFGDHDGASFSAMHYTTKDLDESTHPYELHKRKREDTIVRLDWFHHGLGTGSCGPATLPQYELRTDREFDVELLLD</sequence>
<dbReference type="InterPro" id="IPR004199">
    <property type="entry name" value="B-gal_small/dom_5"/>
</dbReference>
<dbReference type="InterPro" id="IPR036156">
    <property type="entry name" value="Beta-gal/glucu_dom_sf"/>
</dbReference>
<dbReference type="GO" id="GO:0030246">
    <property type="term" value="F:carbohydrate binding"/>
    <property type="evidence" value="ECO:0007669"/>
    <property type="project" value="InterPro"/>
</dbReference>
<protein>
    <recommendedName>
        <fullName evidence="3">beta-galactosidase</fullName>
        <ecNumber evidence="3">3.2.1.23</ecNumber>
    </recommendedName>
    <alternativeName>
        <fullName evidence="6">Lactase</fullName>
    </alternativeName>
</protein>
<dbReference type="Gene3D" id="3.20.20.80">
    <property type="entry name" value="Glycosidases"/>
    <property type="match status" value="1"/>
</dbReference>
<dbReference type="EC" id="3.2.1.23" evidence="3"/>
<dbReference type="SMART" id="SM01038">
    <property type="entry name" value="Bgal_small_N"/>
    <property type="match status" value="1"/>
</dbReference>
<dbReference type="InterPro" id="IPR050347">
    <property type="entry name" value="Bact_Beta-galactosidase"/>
</dbReference>
<dbReference type="InterPro" id="IPR017853">
    <property type="entry name" value="GH"/>
</dbReference>
<evidence type="ECO:0000256" key="3">
    <source>
        <dbReference type="ARBA" id="ARBA00012756"/>
    </source>
</evidence>
<keyword evidence="9" id="KW-1185">Reference proteome</keyword>
<gene>
    <name evidence="8" type="ORF">BCR38DRAFT_348540</name>
</gene>
<comment type="caution">
    <text evidence="8">The sequence shown here is derived from an EMBL/GenBank/DDBJ whole genome shotgun (WGS) entry which is preliminary data.</text>
</comment>
<dbReference type="GO" id="GO:0009341">
    <property type="term" value="C:beta-galactosidase complex"/>
    <property type="evidence" value="ECO:0007669"/>
    <property type="project" value="InterPro"/>
</dbReference>
<dbReference type="InterPro" id="IPR008979">
    <property type="entry name" value="Galactose-bd-like_sf"/>
</dbReference>
<proteinExistence type="inferred from homology"/>
<dbReference type="InterPro" id="IPR032312">
    <property type="entry name" value="LacZ_4"/>
</dbReference>
<evidence type="ECO:0000256" key="4">
    <source>
        <dbReference type="ARBA" id="ARBA00022801"/>
    </source>
</evidence>
<dbReference type="Gene3D" id="2.70.98.10">
    <property type="match status" value="1"/>
</dbReference>
<organism evidence="8 9">
    <name type="scientific">Pseudomassariella vexata</name>
    <dbReference type="NCBI Taxonomy" id="1141098"/>
    <lineage>
        <taxon>Eukaryota</taxon>
        <taxon>Fungi</taxon>
        <taxon>Dikarya</taxon>
        <taxon>Ascomycota</taxon>
        <taxon>Pezizomycotina</taxon>
        <taxon>Sordariomycetes</taxon>
        <taxon>Xylariomycetidae</taxon>
        <taxon>Amphisphaeriales</taxon>
        <taxon>Pseudomassariaceae</taxon>
        <taxon>Pseudomassariella</taxon>
    </lineage>
</organism>
<comment type="similarity">
    <text evidence="2">Belongs to the glycosyl hydrolase 2 family.</text>
</comment>
<dbReference type="GO" id="GO:0004565">
    <property type="term" value="F:beta-galactosidase activity"/>
    <property type="evidence" value="ECO:0007669"/>
    <property type="project" value="UniProtKB-EC"/>
</dbReference>
<dbReference type="AlphaFoldDB" id="A0A1Y2DQG5"/>
<dbReference type="RefSeq" id="XP_040713610.1">
    <property type="nucleotide sequence ID" value="XM_040856429.1"/>
</dbReference>
<feature type="domain" description="Beta galactosidase small chain/" evidence="7">
    <location>
        <begin position="783"/>
        <end position="1066"/>
    </location>
</feature>
<dbReference type="PROSITE" id="PS00608">
    <property type="entry name" value="GLYCOSYL_HYDROL_F2_2"/>
    <property type="match status" value="1"/>
</dbReference>
<dbReference type="Pfam" id="PF02837">
    <property type="entry name" value="Glyco_hydro_2_N"/>
    <property type="match status" value="1"/>
</dbReference>
<dbReference type="GeneID" id="63772641"/>
<dbReference type="InterPro" id="IPR023232">
    <property type="entry name" value="Glyco_hydro_2_AS"/>
</dbReference>
<evidence type="ECO:0000259" key="7">
    <source>
        <dbReference type="SMART" id="SM01038"/>
    </source>
</evidence>
<dbReference type="SUPFAM" id="SSF74650">
    <property type="entry name" value="Galactose mutarotase-like"/>
    <property type="match status" value="1"/>
</dbReference>
<accession>A0A1Y2DQG5</accession>
<dbReference type="InterPro" id="IPR006102">
    <property type="entry name" value="Ig-like_GH2"/>
</dbReference>
<dbReference type="InterPro" id="IPR006104">
    <property type="entry name" value="Glyco_hydro_2_N"/>
</dbReference>
<dbReference type="InParanoid" id="A0A1Y2DQG5"/>
<keyword evidence="5" id="KW-0326">Glycosidase</keyword>
<dbReference type="InterPro" id="IPR013783">
    <property type="entry name" value="Ig-like_fold"/>
</dbReference>
<dbReference type="Proteomes" id="UP000193689">
    <property type="component" value="Unassembled WGS sequence"/>
</dbReference>
<evidence type="ECO:0000313" key="9">
    <source>
        <dbReference type="Proteomes" id="UP000193689"/>
    </source>
</evidence>
<dbReference type="OrthoDB" id="408320at2759"/>
<dbReference type="EMBL" id="MCFJ01000010">
    <property type="protein sequence ID" value="ORY61533.1"/>
    <property type="molecule type" value="Genomic_DNA"/>
</dbReference>
<evidence type="ECO:0000256" key="1">
    <source>
        <dbReference type="ARBA" id="ARBA00001412"/>
    </source>
</evidence>
<evidence type="ECO:0000256" key="5">
    <source>
        <dbReference type="ARBA" id="ARBA00023295"/>
    </source>
</evidence>
<dbReference type="FunFam" id="3.20.20.80:FF:000018">
    <property type="entry name" value="Beta-galactosidase"/>
    <property type="match status" value="1"/>
</dbReference>
<evidence type="ECO:0000256" key="2">
    <source>
        <dbReference type="ARBA" id="ARBA00007401"/>
    </source>
</evidence>